<organism evidence="1 2">
    <name type="scientific">Arthrobacter rhombi</name>
    <dbReference type="NCBI Taxonomy" id="71253"/>
    <lineage>
        <taxon>Bacteria</taxon>
        <taxon>Bacillati</taxon>
        <taxon>Actinomycetota</taxon>
        <taxon>Actinomycetes</taxon>
        <taxon>Micrococcales</taxon>
        <taxon>Micrococcaceae</taxon>
        <taxon>Arthrobacter</taxon>
    </lineage>
</organism>
<protein>
    <submittedName>
        <fullName evidence="1">Uncharacterized protein</fullName>
    </submittedName>
</protein>
<gene>
    <name evidence="1" type="ORF">FM101_13565</name>
</gene>
<dbReference type="EMBL" id="FUHW01000044">
    <property type="protein sequence ID" value="SJM71600.1"/>
    <property type="molecule type" value="Genomic_DNA"/>
</dbReference>
<reference evidence="1 2" key="1">
    <citation type="submission" date="2017-02" db="EMBL/GenBank/DDBJ databases">
        <authorList>
            <person name="Peterson S.W."/>
        </authorList>
    </citation>
    <scope>NUCLEOTIDE SEQUENCE [LARGE SCALE GENOMIC DNA]</scope>
    <source>
        <strain evidence="1 2">B Ar 00.02</strain>
    </source>
</reference>
<evidence type="ECO:0000313" key="2">
    <source>
        <dbReference type="Proteomes" id="UP000195913"/>
    </source>
</evidence>
<sequence>MAHITPQLLEILRCPVTGSTLTQDGDALVATALDAHGSTPRYAVREGIPVMLGPSPAEGVSRTPEVD</sequence>
<dbReference type="AlphaFoldDB" id="A0A1R4GTK8"/>
<dbReference type="Proteomes" id="UP000195913">
    <property type="component" value="Unassembled WGS sequence"/>
</dbReference>
<dbReference type="RefSeq" id="WP_087000493.1">
    <property type="nucleotide sequence ID" value="NZ_FUHW01000044.1"/>
</dbReference>
<dbReference type="Gene3D" id="2.20.25.10">
    <property type="match status" value="1"/>
</dbReference>
<proteinExistence type="predicted"/>
<dbReference type="SUPFAM" id="SSF158997">
    <property type="entry name" value="Trm112p-like"/>
    <property type="match status" value="1"/>
</dbReference>
<accession>A0A1R4GTK8</accession>
<keyword evidence="2" id="KW-1185">Reference proteome</keyword>
<evidence type="ECO:0000313" key="1">
    <source>
        <dbReference type="EMBL" id="SJM71600.1"/>
    </source>
</evidence>
<name>A0A1R4GTK8_9MICC</name>